<comment type="similarity">
    <text evidence="1">Belongs to the short-chain dehydrogenases/reductases (SDR) family.</text>
</comment>
<dbReference type="PRINTS" id="PR00081">
    <property type="entry name" value="GDHRDH"/>
</dbReference>
<dbReference type="InterPro" id="IPR051911">
    <property type="entry name" value="SDR_oxidoreductase"/>
</dbReference>
<accession>A0A9N9UEH3</accession>
<dbReference type="Proteomes" id="UP000754883">
    <property type="component" value="Unassembled WGS sequence"/>
</dbReference>
<evidence type="ECO:0000256" key="1">
    <source>
        <dbReference type="ARBA" id="ARBA00006484"/>
    </source>
</evidence>
<gene>
    <name evidence="3" type="ORF">CBYS24578_00008013</name>
</gene>
<dbReference type="OrthoDB" id="1274115at2759"/>
<dbReference type="InterPro" id="IPR036291">
    <property type="entry name" value="NAD(P)-bd_dom_sf"/>
</dbReference>
<dbReference type="EMBL" id="CABFNO020001405">
    <property type="protein sequence ID" value="CAG9986815.1"/>
    <property type="molecule type" value="Genomic_DNA"/>
</dbReference>
<evidence type="ECO:0000256" key="2">
    <source>
        <dbReference type="ARBA" id="ARBA00023002"/>
    </source>
</evidence>
<dbReference type="PANTHER" id="PTHR43976">
    <property type="entry name" value="SHORT CHAIN DEHYDROGENASE"/>
    <property type="match status" value="1"/>
</dbReference>
<dbReference type="InterPro" id="IPR002347">
    <property type="entry name" value="SDR_fam"/>
</dbReference>
<dbReference type="AlphaFoldDB" id="A0A9N9UEH3"/>
<dbReference type="SUPFAM" id="SSF51735">
    <property type="entry name" value="NAD(P)-binding Rossmann-fold domains"/>
    <property type="match status" value="1"/>
</dbReference>
<reference evidence="3" key="1">
    <citation type="submission" date="2021-10" db="EMBL/GenBank/DDBJ databases">
        <authorList>
            <person name="Piombo E."/>
        </authorList>
    </citation>
    <scope>NUCLEOTIDE SEQUENCE</scope>
</reference>
<organism evidence="3 4">
    <name type="scientific">Clonostachys byssicola</name>
    <dbReference type="NCBI Taxonomy" id="160290"/>
    <lineage>
        <taxon>Eukaryota</taxon>
        <taxon>Fungi</taxon>
        <taxon>Dikarya</taxon>
        <taxon>Ascomycota</taxon>
        <taxon>Pezizomycotina</taxon>
        <taxon>Sordariomycetes</taxon>
        <taxon>Hypocreomycetidae</taxon>
        <taxon>Hypocreales</taxon>
        <taxon>Bionectriaceae</taxon>
        <taxon>Clonostachys</taxon>
    </lineage>
</organism>
<sequence>MSDPVFFITGASSGFGESIAVEATKRNYKVIATARQSMKIRHLKDAGAEVMDLDVTADEATLAAKLKEANSIYGKITHVINAAGYVLEGALEESSNQEILDTFNTNVFGAVNITRAALPYLRAQQSSVLAHFGSLASWTGMPGIASYNATKWAVSGLTESLVPELAPFGIRACVIEPGYFRTALLNSGAHRIQSARHITAYDNTAARNFHGVLDQADNKQLGNVASAARVIIDVFTGTGVGAGREIPVRLVLGSDILAGIKEKMANTEKLLNKWEPVIVTTDHKD</sequence>
<evidence type="ECO:0000313" key="3">
    <source>
        <dbReference type="EMBL" id="CAG9986815.1"/>
    </source>
</evidence>
<keyword evidence="2" id="KW-0560">Oxidoreductase</keyword>
<dbReference type="CDD" id="cd05374">
    <property type="entry name" value="17beta-HSD-like_SDR_c"/>
    <property type="match status" value="1"/>
</dbReference>
<proteinExistence type="inferred from homology"/>
<name>A0A9N9UEH3_9HYPO</name>
<comment type="caution">
    <text evidence="3">The sequence shown here is derived from an EMBL/GenBank/DDBJ whole genome shotgun (WGS) entry which is preliminary data.</text>
</comment>
<protein>
    <submittedName>
        <fullName evidence="3">Uncharacterized protein</fullName>
    </submittedName>
</protein>
<evidence type="ECO:0000313" key="4">
    <source>
        <dbReference type="Proteomes" id="UP000754883"/>
    </source>
</evidence>
<dbReference type="GO" id="GO:0016491">
    <property type="term" value="F:oxidoreductase activity"/>
    <property type="evidence" value="ECO:0007669"/>
    <property type="project" value="UniProtKB-KW"/>
</dbReference>
<keyword evidence="4" id="KW-1185">Reference proteome</keyword>
<dbReference type="Gene3D" id="3.40.50.720">
    <property type="entry name" value="NAD(P)-binding Rossmann-like Domain"/>
    <property type="match status" value="1"/>
</dbReference>
<dbReference type="Pfam" id="PF00106">
    <property type="entry name" value="adh_short"/>
    <property type="match status" value="1"/>
</dbReference>
<dbReference type="PANTHER" id="PTHR43976:SF16">
    <property type="entry name" value="SHORT-CHAIN DEHYDROGENASE_REDUCTASE FAMILY PROTEIN"/>
    <property type="match status" value="1"/>
</dbReference>